<reference evidence="17" key="2">
    <citation type="submission" date="2025-09" db="UniProtKB">
        <authorList>
            <consortium name="Ensembl"/>
        </authorList>
    </citation>
    <scope>IDENTIFICATION</scope>
</reference>
<evidence type="ECO:0000256" key="6">
    <source>
        <dbReference type="ARBA" id="ARBA00023136"/>
    </source>
</evidence>
<dbReference type="Proteomes" id="UP000016665">
    <property type="component" value="Unplaced"/>
</dbReference>
<feature type="disulfide bond" evidence="13">
    <location>
        <begin position="327"/>
        <end position="388"/>
    </location>
</feature>
<name>A0A803VTS0_FICAL</name>
<feature type="domain" description="SRCR" evidence="16">
    <location>
        <begin position="289"/>
        <end position="389"/>
    </location>
</feature>
<feature type="compositionally biased region" description="Low complexity" evidence="14">
    <location>
        <begin position="1"/>
        <end position="16"/>
    </location>
</feature>
<keyword evidence="3" id="KW-0732">Signal</keyword>
<keyword evidence="7 13" id="KW-1015">Disulfide bond</keyword>
<dbReference type="PANTHER" id="PTHR19331:SF487">
    <property type="entry name" value="SOLUBLE SCAVENGER RECEPTOR CYSTEINE-RICH DOMAIN-CONTAINING PROTEIN SSC5D"/>
    <property type="match status" value="1"/>
</dbReference>
<dbReference type="Pfam" id="PF00530">
    <property type="entry name" value="SRCR"/>
    <property type="match status" value="4"/>
</dbReference>
<feature type="disulfide bond" evidence="13">
    <location>
        <begin position="82"/>
        <end position="146"/>
    </location>
</feature>
<feature type="disulfide bond" evidence="13">
    <location>
        <begin position="95"/>
        <end position="156"/>
    </location>
</feature>
<dbReference type="FunFam" id="3.10.250.10:FF:000016">
    <property type="entry name" value="Scavenger receptor cysteine-rich protein type 12"/>
    <property type="match status" value="1"/>
</dbReference>
<comment type="subcellular location">
    <subcellularLocation>
        <location evidence="1">Membrane</location>
        <topology evidence="1">Single-pass membrane protein</topology>
    </subcellularLocation>
</comment>
<evidence type="ECO:0000256" key="9">
    <source>
        <dbReference type="ARBA" id="ARBA00023180"/>
    </source>
</evidence>
<dbReference type="GO" id="GO:0016020">
    <property type="term" value="C:membrane"/>
    <property type="evidence" value="ECO:0007669"/>
    <property type="project" value="UniProtKB-SubCell"/>
</dbReference>
<evidence type="ECO:0000256" key="7">
    <source>
        <dbReference type="ARBA" id="ARBA00023157"/>
    </source>
</evidence>
<evidence type="ECO:0000256" key="8">
    <source>
        <dbReference type="ARBA" id="ARBA00023170"/>
    </source>
</evidence>
<evidence type="ECO:0000256" key="10">
    <source>
        <dbReference type="ARBA" id="ARBA00058074"/>
    </source>
</evidence>
<dbReference type="GeneTree" id="ENSGT00950000183145"/>
<dbReference type="InterPro" id="IPR001190">
    <property type="entry name" value="SRCR"/>
</dbReference>
<keyword evidence="4" id="KW-0677">Repeat</keyword>
<evidence type="ECO:0000256" key="11">
    <source>
        <dbReference type="ARBA" id="ARBA00064153"/>
    </source>
</evidence>
<evidence type="ECO:0000256" key="13">
    <source>
        <dbReference type="PROSITE-ProRule" id="PRU00196"/>
    </source>
</evidence>
<accession>A0A803VTS0</accession>
<keyword evidence="8" id="KW-0675">Receptor</keyword>
<dbReference type="PROSITE" id="PS00420">
    <property type="entry name" value="SRCR_1"/>
    <property type="match status" value="3"/>
</dbReference>
<feature type="transmembrane region" description="Helical" evidence="15">
    <location>
        <begin position="503"/>
        <end position="523"/>
    </location>
</feature>
<comment type="caution">
    <text evidence="13">Lacks conserved residue(s) required for the propagation of feature annotation.</text>
</comment>
<evidence type="ECO:0000256" key="3">
    <source>
        <dbReference type="ARBA" id="ARBA00022729"/>
    </source>
</evidence>
<protein>
    <recommendedName>
        <fullName evidence="12">Soluble scavenger receptor cysteine-rich domain-containing protein SSC5D</fullName>
    </recommendedName>
</protein>
<feature type="domain" description="SRCR" evidence="16">
    <location>
        <begin position="165"/>
        <end position="265"/>
    </location>
</feature>
<feature type="compositionally biased region" description="Low complexity" evidence="14">
    <location>
        <begin position="23"/>
        <end position="32"/>
    </location>
</feature>
<feature type="disulfide bond" evidence="13">
    <location>
        <begin position="203"/>
        <end position="264"/>
    </location>
</feature>
<keyword evidence="2 15" id="KW-0812">Transmembrane</keyword>
<evidence type="ECO:0000256" key="14">
    <source>
        <dbReference type="SAM" id="MobiDB-lite"/>
    </source>
</evidence>
<dbReference type="PROSITE" id="PS50287">
    <property type="entry name" value="SRCR_2"/>
    <property type="match status" value="4"/>
</dbReference>
<feature type="disulfide bond" evidence="13">
    <location>
        <begin position="462"/>
        <end position="472"/>
    </location>
</feature>
<feature type="disulfide bond" evidence="13">
    <location>
        <begin position="358"/>
        <end position="368"/>
    </location>
</feature>
<dbReference type="SUPFAM" id="SSF56487">
    <property type="entry name" value="SRCR-like"/>
    <property type="match status" value="4"/>
</dbReference>
<evidence type="ECO:0000313" key="17">
    <source>
        <dbReference type="Ensembl" id="ENSFALP00000026126.1"/>
    </source>
</evidence>
<feature type="disulfide bond" evidence="13">
    <location>
        <begin position="234"/>
        <end position="244"/>
    </location>
</feature>
<dbReference type="FunFam" id="3.10.250.10:FF:000006">
    <property type="entry name" value="neurotrypsin isoform X2"/>
    <property type="match status" value="1"/>
</dbReference>
<evidence type="ECO:0000313" key="18">
    <source>
        <dbReference type="Proteomes" id="UP000016665"/>
    </source>
</evidence>
<proteinExistence type="predicted"/>
<dbReference type="PRINTS" id="PR00258">
    <property type="entry name" value="SPERACTRCPTR"/>
</dbReference>
<dbReference type="FunFam" id="3.10.250.10:FF:000007">
    <property type="entry name" value="Soluble scavenger receptor cysteine-rich domain-containing protein SSC5D"/>
    <property type="match status" value="2"/>
</dbReference>
<evidence type="ECO:0000256" key="4">
    <source>
        <dbReference type="ARBA" id="ARBA00022737"/>
    </source>
</evidence>
<evidence type="ECO:0000256" key="1">
    <source>
        <dbReference type="ARBA" id="ARBA00004167"/>
    </source>
</evidence>
<feature type="disulfide bond" evidence="13">
    <location>
        <begin position="190"/>
        <end position="254"/>
    </location>
</feature>
<dbReference type="InterPro" id="IPR036772">
    <property type="entry name" value="SRCR-like_dom_sf"/>
</dbReference>
<keyword evidence="5 15" id="KW-1133">Transmembrane helix</keyword>
<evidence type="ECO:0000256" key="5">
    <source>
        <dbReference type="ARBA" id="ARBA00022989"/>
    </source>
</evidence>
<feature type="disulfide bond" evidence="13">
    <location>
        <begin position="126"/>
        <end position="136"/>
    </location>
</feature>
<dbReference type="AlphaFoldDB" id="A0A803VTS0"/>
<organism evidence="17 18">
    <name type="scientific">Ficedula albicollis</name>
    <name type="common">Collared flycatcher</name>
    <name type="synonym">Muscicapa albicollis</name>
    <dbReference type="NCBI Taxonomy" id="59894"/>
    <lineage>
        <taxon>Eukaryota</taxon>
        <taxon>Metazoa</taxon>
        <taxon>Chordata</taxon>
        <taxon>Craniata</taxon>
        <taxon>Vertebrata</taxon>
        <taxon>Euteleostomi</taxon>
        <taxon>Archelosauria</taxon>
        <taxon>Archosauria</taxon>
        <taxon>Dinosauria</taxon>
        <taxon>Saurischia</taxon>
        <taxon>Theropoda</taxon>
        <taxon>Coelurosauria</taxon>
        <taxon>Aves</taxon>
        <taxon>Neognathae</taxon>
        <taxon>Neoaves</taxon>
        <taxon>Telluraves</taxon>
        <taxon>Australaves</taxon>
        <taxon>Passeriformes</taxon>
        <taxon>Muscicapidae</taxon>
        <taxon>Ficedula</taxon>
    </lineage>
</organism>
<keyword evidence="6 15" id="KW-0472">Membrane</keyword>
<dbReference type="Gene3D" id="3.10.250.10">
    <property type="entry name" value="SRCR-like domain"/>
    <property type="match status" value="4"/>
</dbReference>
<feature type="domain" description="SRCR" evidence="16">
    <location>
        <begin position="396"/>
        <end position="492"/>
    </location>
</feature>
<evidence type="ECO:0000256" key="12">
    <source>
        <dbReference type="ARBA" id="ARBA00069168"/>
    </source>
</evidence>
<evidence type="ECO:0000256" key="15">
    <source>
        <dbReference type="SAM" id="Phobius"/>
    </source>
</evidence>
<reference evidence="17" key="1">
    <citation type="submission" date="2025-08" db="UniProtKB">
        <authorList>
            <consortium name="Ensembl"/>
        </authorList>
    </citation>
    <scope>IDENTIFICATION</scope>
</reference>
<feature type="domain" description="SRCR" evidence="16">
    <location>
        <begin position="57"/>
        <end position="157"/>
    </location>
</feature>
<feature type="region of interest" description="Disordered" evidence="14">
    <location>
        <begin position="1"/>
        <end position="32"/>
    </location>
</feature>
<comment type="function">
    <text evidence="10">Binds to extracellular matrix proteins. Binds to pathogen-associated molecular patterns (PAMPs) present on the cell walls of Gram-positive and Gram-negative bacteria and fungi, behaving as a pattern recognition receptor (PRR). Induces bacterial and fungal aggregation and subsequent inhibition of PAMP-induced cytokine release. Does not possess intrinsic bactericidal activity. May play a role in the innate defense and homeostasis of certain epithelial surfaces.</text>
</comment>
<keyword evidence="18" id="KW-1185">Reference proteome</keyword>
<dbReference type="Ensembl" id="ENSFALT00000044744.1">
    <property type="protein sequence ID" value="ENSFALP00000026126.1"/>
    <property type="gene ID" value="ENSFALG00000009035.2"/>
</dbReference>
<feature type="disulfide bond" evidence="13">
    <location>
        <begin position="314"/>
        <end position="378"/>
    </location>
</feature>
<dbReference type="PANTHER" id="PTHR19331">
    <property type="entry name" value="SCAVENGER RECEPTOR DOMAIN-CONTAINING"/>
    <property type="match status" value="1"/>
</dbReference>
<comment type="subunit">
    <text evidence="11">Interacts with LGALS1 and laminin.</text>
</comment>
<keyword evidence="9" id="KW-0325">Glycoprotein</keyword>
<sequence>SGWTRRSAAAARRTWPSAPPAPGAATTATTGRTHTCHHVEDASAICADSGLSGTPQVRLSGAPDRCVGRVEVLHQHVWGTVCDDTWGLRNAQVVCAHLGCGRALRAPGGARYGRGSGPIWLDDVTCRGDEPDLFRCDHRTWGDHNCHHGEDAGVVCAGNSSSGEVRLVAGPHLCAGRVEVLHEGRWGTVCERGWDLRDAEVVCHQVGCGRALEALGGARFGQGSGQVWLSDLTCAGLEQHLGQCPGPTWGSNTCGHNEDAGVVCAAHPFTPSPAHPSPVPPEPSEPFQVRLVDGPHRCAGRVEVSHLGRWGTVCDDSWDLSAARVTCRHLGCGPALSAPGRARFGPGRGPVWLDQVRCSGEELTLDRCQRPGWGEHDCDHGEDAGVVCAGANPPQVRLRDGPGPCAGQVQVQLNHTWLQVCGLTWGLPEAQVLCRQLGCGPALSAPVGPHLPGEPHLAGLTCDGSESQLLECFGEWVGPSTCTGGVAQVRCVMPKGVAPSCTYLVALLVLMMSLGGALLWLTLRARCVPGESRPCPTPQVSPGVPR</sequence>
<dbReference type="SMART" id="SM00202">
    <property type="entry name" value="SR"/>
    <property type="match status" value="4"/>
</dbReference>
<evidence type="ECO:0000259" key="16">
    <source>
        <dbReference type="PROSITE" id="PS50287"/>
    </source>
</evidence>
<evidence type="ECO:0000256" key="2">
    <source>
        <dbReference type="ARBA" id="ARBA00022692"/>
    </source>
</evidence>